<dbReference type="InterPro" id="IPR032675">
    <property type="entry name" value="LRR_dom_sf"/>
</dbReference>
<evidence type="ECO:0000256" key="1">
    <source>
        <dbReference type="SAM" id="MobiDB-lite"/>
    </source>
</evidence>
<dbReference type="Gene3D" id="3.80.10.10">
    <property type="entry name" value="Ribonuclease Inhibitor"/>
    <property type="match status" value="2"/>
</dbReference>
<name>A0A068S0M3_9FUNG</name>
<dbReference type="VEuPathDB" id="FungiDB:LCOR_06018.1"/>
<comment type="caution">
    <text evidence="2">The sequence shown here is derived from an EMBL/GenBank/DDBJ whole genome shotgun (WGS) entry which is preliminary data.</text>
</comment>
<keyword evidence="3" id="KW-1185">Reference proteome</keyword>
<sequence length="702" mass="79967">MITEDNVYWHRVLKPYIATSRLGNDGDRIAAATETILQTVLQLAQALNERARLFSNSAQFDAALRDAAAIRTILPYSGLGYLTTGDVHCRQGRYAAAVAMYDQGLKSLPESDPYYHQLQQQREKATADNNKRVDFISQLPLDIVVTNILPRVVRKFYSYLPSEYLYVSRTWQQRFLHQPNGLEFDFGQETDTFKRGHNQLVRFAPFVQKLKGKMVEDAELEDLFSRGRFSKLKSLNIRCSASILRHPLVNGLRLIADSLTHLAIHHSTCIQLRDILESCPNLVSLTTTRVDAVVPMSPSSRYPKLKNLALYSPSNNDVAHDNMVDVLGRFPSLLSLEVLPMPECSILPVLHEHCPYLQRVYFGVRNNFIDNTDVQPNRKGIRWAYLGDEITDIEYAQDDLIQFLYHHRKTLETIDIGIHIDDYDPLLELSPDGEIIDENNRRNPLATSNGQEEDQDQGDDGGSLQPENDALDSSFTQLATLRFSNYEFNSTEAFIRWLVLKAPNLKAIHLPESHLHPRIADVLSQSKFSKLEIFRTAIEENIGVRQFLEHHIGLGEQSTLKEMIMRVDTDMSEVPWVPLIFKLRYLKSLELKADEISRACIPAWEEIRQGCHALEKLTLGMEGSEFCEGVLKPLCHLPNLKWLRISAGGLSSTDLICLLAFPSLQEVSFRYSISDFDFNLLRTHLPKVTMDEQDQVDDDGVL</sequence>
<proteinExistence type="predicted"/>
<accession>A0A068S0M3</accession>
<dbReference type="SUPFAM" id="SSF52047">
    <property type="entry name" value="RNI-like"/>
    <property type="match status" value="1"/>
</dbReference>
<protein>
    <submittedName>
        <fullName evidence="2">Uncharacterized protein</fullName>
    </submittedName>
</protein>
<feature type="region of interest" description="Disordered" evidence="1">
    <location>
        <begin position="434"/>
        <end position="469"/>
    </location>
</feature>
<dbReference type="OrthoDB" id="629492at2759"/>
<dbReference type="Gene3D" id="1.25.40.10">
    <property type="entry name" value="Tetratricopeptide repeat domain"/>
    <property type="match status" value="1"/>
</dbReference>
<dbReference type="SUPFAM" id="SSF48452">
    <property type="entry name" value="TPR-like"/>
    <property type="match status" value="1"/>
</dbReference>
<reference evidence="2" key="1">
    <citation type="submission" date="2013-08" db="EMBL/GenBank/DDBJ databases">
        <title>Gene expansion shapes genome architecture in the human pathogen Lichtheimia corymbifera: an evolutionary genomics analysis in the ancient terrestrial Mucorales (Mucoromycotina).</title>
        <authorList>
            <person name="Schwartze V.U."/>
            <person name="Winter S."/>
            <person name="Shelest E."/>
            <person name="Marcet-Houben M."/>
            <person name="Horn F."/>
            <person name="Wehner S."/>
            <person name="Hoffmann K."/>
            <person name="Riege K."/>
            <person name="Sammeth M."/>
            <person name="Nowrousian M."/>
            <person name="Valiante V."/>
            <person name="Linde J."/>
            <person name="Jacobsen I.D."/>
            <person name="Marz M."/>
            <person name="Brakhage A.A."/>
            <person name="Gabaldon T."/>
            <person name="Bocker S."/>
            <person name="Voigt K."/>
        </authorList>
    </citation>
    <scope>NUCLEOTIDE SEQUENCE [LARGE SCALE GENOMIC DNA]</scope>
    <source>
        <strain evidence="2">FSU 9682</strain>
    </source>
</reference>
<gene>
    <name evidence="2" type="ORF">LCOR_06018.1</name>
</gene>
<dbReference type="EMBL" id="CBTN010000025">
    <property type="protein sequence ID" value="CDH54801.1"/>
    <property type="molecule type" value="Genomic_DNA"/>
</dbReference>
<evidence type="ECO:0000313" key="2">
    <source>
        <dbReference type="EMBL" id="CDH54801.1"/>
    </source>
</evidence>
<dbReference type="Proteomes" id="UP000027586">
    <property type="component" value="Unassembled WGS sequence"/>
</dbReference>
<evidence type="ECO:0000313" key="3">
    <source>
        <dbReference type="Proteomes" id="UP000027586"/>
    </source>
</evidence>
<dbReference type="InterPro" id="IPR011990">
    <property type="entry name" value="TPR-like_helical_dom_sf"/>
</dbReference>
<dbReference type="AlphaFoldDB" id="A0A068S0M3"/>
<organism evidence="2 3">
    <name type="scientific">Lichtheimia corymbifera JMRC:FSU:9682</name>
    <dbReference type="NCBI Taxonomy" id="1263082"/>
    <lineage>
        <taxon>Eukaryota</taxon>
        <taxon>Fungi</taxon>
        <taxon>Fungi incertae sedis</taxon>
        <taxon>Mucoromycota</taxon>
        <taxon>Mucoromycotina</taxon>
        <taxon>Mucoromycetes</taxon>
        <taxon>Mucorales</taxon>
        <taxon>Lichtheimiaceae</taxon>
        <taxon>Lichtheimia</taxon>
    </lineage>
</organism>